<evidence type="ECO:0000313" key="2">
    <source>
        <dbReference type="Proteomes" id="UP001055072"/>
    </source>
</evidence>
<name>A0ACB8U417_9APHY</name>
<accession>A0ACB8U417</accession>
<gene>
    <name evidence="1" type="ORF">BDY19DRAFT_1041531</name>
</gene>
<proteinExistence type="predicted"/>
<reference evidence="1" key="1">
    <citation type="journal article" date="2021" name="Environ. Microbiol.">
        <title>Gene family expansions and transcriptome signatures uncover fungal adaptations to wood decay.</title>
        <authorList>
            <person name="Hage H."/>
            <person name="Miyauchi S."/>
            <person name="Viragh M."/>
            <person name="Drula E."/>
            <person name="Min B."/>
            <person name="Chaduli D."/>
            <person name="Navarro D."/>
            <person name="Favel A."/>
            <person name="Norest M."/>
            <person name="Lesage-Meessen L."/>
            <person name="Balint B."/>
            <person name="Merenyi Z."/>
            <person name="de Eugenio L."/>
            <person name="Morin E."/>
            <person name="Martinez A.T."/>
            <person name="Baldrian P."/>
            <person name="Stursova M."/>
            <person name="Martinez M.J."/>
            <person name="Novotny C."/>
            <person name="Magnuson J.K."/>
            <person name="Spatafora J.W."/>
            <person name="Maurice S."/>
            <person name="Pangilinan J."/>
            <person name="Andreopoulos W."/>
            <person name="LaButti K."/>
            <person name="Hundley H."/>
            <person name="Na H."/>
            <person name="Kuo A."/>
            <person name="Barry K."/>
            <person name="Lipzen A."/>
            <person name="Henrissat B."/>
            <person name="Riley R."/>
            <person name="Ahrendt S."/>
            <person name="Nagy L.G."/>
            <person name="Grigoriev I.V."/>
            <person name="Martin F."/>
            <person name="Rosso M.N."/>
        </authorList>
    </citation>
    <scope>NUCLEOTIDE SEQUENCE</scope>
    <source>
        <strain evidence="1">CBS 384.51</strain>
    </source>
</reference>
<keyword evidence="2" id="KW-1185">Reference proteome</keyword>
<organism evidence="1 2">
    <name type="scientific">Irpex rosettiformis</name>
    <dbReference type="NCBI Taxonomy" id="378272"/>
    <lineage>
        <taxon>Eukaryota</taxon>
        <taxon>Fungi</taxon>
        <taxon>Dikarya</taxon>
        <taxon>Basidiomycota</taxon>
        <taxon>Agaricomycotina</taxon>
        <taxon>Agaricomycetes</taxon>
        <taxon>Polyporales</taxon>
        <taxon>Irpicaceae</taxon>
        <taxon>Irpex</taxon>
    </lineage>
</organism>
<dbReference type="EMBL" id="MU274911">
    <property type="protein sequence ID" value="KAI0089132.1"/>
    <property type="molecule type" value="Genomic_DNA"/>
</dbReference>
<evidence type="ECO:0000313" key="1">
    <source>
        <dbReference type="EMBL" id="KAI0089132.1"/>
    </source>
</evidence>
<protein>
    <submittedName>
        <fullName evidence="1">Alpha/beta-hydrolase</fullName>
    </submittedName>
</protein>
<sequence>MTVSTTSAAVHITPVVVKTFYKHFKTKGRKYTQGDREAEATDDVFFDEAFHIVKAFIKLGTNNTVESLQAFTNTHVPAPYWAAVSPVQIPLFSCNKAADLLIEWFGPKDLKHVVGGEKWWQVRGMDGIDAEWVTEKAYLKENMMVDKKLSTTDANILKMDHLETVMLYVHGGAYFWGSINTHRYQIIRFARKIEGRAFAVNYRKAPQYPWPCPLQDVLAAYMYLINPPDGALHSPVPPSKIVFAGDSAGAGLCLTALTVIRDLGIELPAGAVLISPWVDMTHSFPSVMKNTPTDIIPPHGFIHKPSPIWPPEPAPKGQRSRAIPTQTNPPPEPGHADTLNPSSSRLKEQVNQRLEQAVEQGRPKDEANIVNTADLREENVRDQKGMLRHSLEYQDGPDIGKPLPSSCGEAGSSTRDTHTGIEDVLSTKLWEPKPPKVLMKDPDAQPLELTGQIQLYATNEQLTHPLVSPVLQSSLGNLCPLYIIAGDGEVLRDETIYVAHKAANPSEYPTRLGVMREAHRQKENAEKFTTPTKVHLQVFDGMCHVLTVFTFTEAAKYAYRSIAEFVKHVTSHSAEHLVRNPFPEPHSPHAEIDDPTLPNYSEKHSSRRKSAKEKPLLTIFKVSSDKHKEEGGKGEGKLPLSPLSSTSHQSDVALNRENEEAAKEEEKHADAEAESNVKMSEPASKAPEEAKVSDNSGTAKAGDGDRSDEKSASEYNSKSGQTDILGVFMIRERVDIYGKVRPMEPTGEIKALRIPPQEVGVIKEDPVMRWLTGQELWDEKFKRQACRVVDKRKHYERKYETLVGRARKNGLELLGDTTKPHPLRRTSTISFGMQGEVLVGRRWGPLDIEDEQPPPSAIVGRRDNRESIAMVKKAIYYTAPVTHKTVPKRGAMDIFKAAFDTEDNLVKAPSQSASEEQRPANIVPIHGLRMWQGILNYFVRKSTAKAAHGKKHIVDGVHTVSQTSG</sequence>
<dbReference type="Proteomes" id="UP001055072">
    <property type="component" value="Unassembled WGS sequence"/>
</dbReference>
<comment type="caution">
    <text evidence="1">The sequence shown here is derived from an EMBL/GenBank/DDBJ whole genome shotgun (WGS) entry which is preliminary data.</text>
</comment>